<sequence>MKKWLFWLGVAGLLTYELVRNITEDTAGHGRNVEIQVQTAMADESPKNGQRIKILKDHIYKGNLLLVNKNHPVPAGGEEANAVFLSKHQELVAGFGLLDRTIQLSKDMAQKFSTMVAAAEQEGVNRFLITSGYRSHVEQGQLYKQMGADYAMPAGYSEHNLGLSIDIGSAQGEMDKAPEGKWLKQNAWKYGFILRYPKNKTDITGIQYEPWHFRYVGLPHSAVMQENEWVLEEYLDYLRDRKSVTVTVDHSTCSISYYPVTQSTTIEIPSSGRYEISGNNVDGVIVTVCPDRKS</sequence>
<dbReference type="InterPro" id="IPR009045">
    <property type="entry name" value="Zn_M74/Hedgehog-like"/>
</dbReference>
<dbReference type="SUPFAM" id="SSF55166">
    <property type="entry name" value="Hedgehog/DD-peptidase"/>
    <property type="match status" value="1"/>
</dbReference>
<name>A0ABV6DVE3_9BACL</name>
<dbReference type="GO" id="GO:0004180">
    <property type="term" value="F:carboxypeptidase activity"/>
    <property type="evidence" value="ECO:0007669"/>
    <property type="project" value="UniProtKB-KW"/>
</dbReference>
<proteinExistence type="predicted"/>
<comment type="caution">
    <text evidence="2">The sequence shown here is derived from an EMBL/GenBank/DDBJ whole genome shotgun (WGS) entry which is preliminary data.</text>
</comment>
<keyword evidence="2" id="KW-0121">Carboxypeptidase</keyword>
<dbReference type="Pfam" id="PF02557">
    <property type="entry name" value="VanY"/>
    <property type="match status" value="1"/>
</dbReference>
<dbReference type="EMBL" id="JBHLWN010000123">
    <property type="protein sequence ID" value="MFC0216616.1"/>
    <property type="molecule type" value="Genomic_DNA"/>
</dbReference>
<feature type="domain" description="D-alanyl-D-alanine carboxypeptidase-like core" evidence="1">
    <location>
        <begin position="102"/>
        <end position="217"/>
    </location>
</feature>
<evidence type="ECO:0000313" key="2">
    <source>
        <dbReference type="EMBL" id="MFC0216616.1"/>
    </source>
</evidence>
<evidence type="ECO:0000313" key="3">
    <source>
        <dbReference type="Proteomes" id="UP001589776"/>
    </source>
</evidence>
<protein>
    <submittedName>
        <fullName evidence="2">D-alanyl-D-alanine carboxypeptidase family protein</fullName>
    </submittedName>
</protein>
<dbReference type="InterPro" id="IPR003709">
    <property type="entry name" value="VanY-like_core_dom"/>
</dbReference>
<dbReference type="Gene3D" id="3.30.1380.10">
    <property type="match status" value="1"/>
</dbReference>
<dbReference type="InterPro" id="IPR052179">
    <property type="entry name" value="DD-CPase-like"/>
</dbReference>
<accession>A0ABV6DVE3</accession>
<dbReference type="PANTHER" id="PTHR34385">
    <property type="entry name" value="D-ALANYL-D-ALANINE CARBOXYPEPTIDASE"/>
    <property type="match status" value="1"/>
</dbReference>
<keyword evidence="3" id="KW-1185">Reference proteome</keyword>
<dbReference type="InterPro" id="IPR058193">
    <property type="entry name" value="VanY/YodJ_core_dom"/>
</dbReference>
<dbReference type="RefSeq" id="WP_377474973.1">
    <property type="nucleotide sequence ID" value="NZ_JBHLWN010000123.1"/>
</dbReference>
<keyword evidence="2" id="KW-0378">Hydrolase</keyword>
<dbReference type="Proteomes" id="UP001589776">
    <property type="component" value="Unassembled WGS sequence"/>
</dbReference>
<evidence type="ECO:0000259" key="1">
    <source>
        <dbReference type="Pfam" id="PF02557"/>
    </source>
</evidence>
<dbReference type="Gene3D" id="3.30.200.180">
    <property type="match status" value="1"/>
</dbReference>
<dbReference type="CDD" id="cd14852">
    <property type="entry name" value="LD-carboxypeptidase"/>
    <property type="match status" value="1"/>
</dbReference>
<dbReference type="PANTHER" id="PTHR34385:SF1">
    <property type="entry name" value="PEPTIDOGLYCAN L-ALANYL-D-GLUTAMATE ENDOPEPTIDASE CWLK"/>
    <property type="match status" value="1"/>
</dbReference>
<gene>
    <name evidence="2" type="ORF">ACFFK0_29905</name>
</gene>
<keyword evidence="2" id="KW-0645">Protease</keyword>
<organism evidence="2 3">
    <name type="scientific">Paenibacillus chartarius</name>
    <dbReference type="NCBI Taxonomy" id="747481"/>
    <lineage>
        <taxon>Bacteria</taxon>
        <taxon>Bacillati</taxon>
        <taxon>Bacillota</taxon>
        <taxon>Bacilli</taxon>
        <taxon>Bacillales</taxon>
        <taxon>Paenibacillaceae</taxon>
        <taxon>Paenibacillus</taxon>
    </lineage>
</organism>
<reference evidence="2 3" key="1">
    <citation type="submission" date="2024-09" db="EMBL/GenBank/DDBJ databases">
        <authorList>
            <person name="Sun Q."/>
            <person name="Mori K."/>
        </authorList>
    </citation>
    <scope>NUCLEOTIDE SEQUENCE [LARGE SCALE GENOMIC DNA]</scope>
    <source>
        <strain evidence="2 3">CCM 7759</strain>
    </source>
</reference>